<reference evidence="4" key="1">
    <citation type="journal article" date="2015" name="Proc. Natl. Acad. Sci. U.S.A.">
        <title>Genome sequencing of adzuki bean (Vigna angularis) provides insight into high starch and low fat accumulation and domestication.</title>
        <authorList>
            <person name="Yang K."/>
            <person name="Tian Z."/>
            <person name="Chen C."/>
            <person name="Luo L."/>
            <person name="Zhao B."/>
            <person name="Wang Z."/>
            <person name="Yu L."/>
            <person name="Li Y."/>
            <person name="Sun Y."/>
            <person name="Li W."/>
            <person name="Chen Y."/>
            <person name="Li Y."/>
            <person name="Zhang Y."/>
            <person name="Ai D."/>
            <person name="Zhao J."/>
            <person name="Shang C."/>
            <person name="Ma Y."/>
            <person name="Wu B."/>
            <person name="Wang M."/>
            <person name="Gao L."/>
            <person name="Sun D."/>
            <person name="Zhang P."/>
            <person name="Guo F."/>
            <person name="Wang W."/>
            <person name="Li Y."/>
            <person name="Wang J."/>
            <person name="Varshney R.K."/>
            <person name="Wang J."/>
            <person name="Ling H.Q."/>
            <person name="Wan P."/>
        </authorList>
    </citation>
    <scope>NUCLEOTIDE SEQUENCE</scope>
    <source>
        <strain evidence="4">cv. Jingnong 6</strain>
    </source>
</reference>
<dbReference type="PANTHER" id="PTHR13832">
    <property type="entry name" value="PROTEIN PHOSPHATASE 2C"/>
    <property type="match status" value="1"/>
</dbReference>
<organism evidence="3 4">
    <name type="scientific">Phaseolus angularis</name>
    <name type="common">Azuki bean</name>
    <name type="synonym">Vigna angularis</name>
    <dbReference type="NCBI Taxonomy" id="3914"/>
    <lineage>
        <taxon>Eukaryota</taxon>
        <taxon>Viridiplantae</taxon>
        <taxon>Streptophyta</taxon>
        <taxon>Embryophyta</taxon>
        <taxon>Tracheophyta</taxon>
        <taxon>Spermatophyta</taxon>
        <taxon>Magnoliopsida</taxon>
        <taxon>eudicotyledons</taxon>
        <taxon>Gunneridae</taxon>
        <taxon>Pentapetalae</taxon>
        <taxon>rosids</taxon>
        <taxon>fabids</taxon>
        <taxon>Fabales</taxon>
        <taxon>Fabaceae</taxon>
        <taxon>Papilionoideae</taxon>
        <taxon>50 kb inversion clade</taxon>
        <taxon>NPAAA clade</taxon>
        <taxon>indigoferoid/millettioid clade</taxon>
        <taxon>Phaseoleae</taxon>
        <taxon>Vigna</taxon>
    </lineage>
</organism>
<protein>
    <recommendedName>
        <fullName evidence="2">PPM-type phosphatase domain-containing protein</fullName>
    </recommendedName>
</protein>
<evidence type="ECO:0000259" key="2">
    <source>
        <dbReference type="PROSITE" id="PS51746"/>
    </source>
</evidence>
<evidence type="ECO:0000256" key="1">
    <source>
        <dbReference type="SAM" id="MobiDB-lite"/>
    </source>
</evidence>
<dbReference type="Gramene" id="KOM37995">
    <property type="protein sequence ID" value="KOM37995"/>
    <property type="gene ID" value="LR48_Vigan03g137700"/>
</dbReference>
<dbReference type="AlphaFoldDB" id="A0A0L9U5F2"/>
<evidence type="ECO:0000313" key="3">
    <source>
        <dbReference type="EMBL" id="KOM37995.1"/>
    </source>
</evidence>
<evidence type="ECO:0000313" key="4">
    <source>
        <dbReference type="Proteomes" id="UP000053144"/>
    </source>
</evidence>
<dbReference type="SUPFAM" id="SSF81606">
    <property type="entry name" value="PP2C-like"/>
    <property type="match status" value="1"/>
</dbReference>
<dbReference type="Proteomes" id="UP000053144">
    <property type="component" value="Chromosome 3"/>
</dbReference>
<proteinExistence type="predicted"/>
<name>A0A0L9U5F2_PHAAN</name>
<dbReference type="CDD" id="cd00143">
    <property type="entry name" value="PP2Cc"/>
    <property type="match status" value="1"/>
</dbReference>
<dbReference type="PROSITE" id="PS51746">
    <property type="entry name" value="PPM_2"/>
    <property type="match status" value="1"/>
</dbReference>
<dbReference type="InterPro" id="IPR015655">
    <property type="entry name" value="PP2C"/>
</dbReference>
<dbReference type="OMA" id="SICYVRP"/>
<dbReference type="EMBL" id="CM003373">
    <property type="protein sequence ID" value="KOM37995.1"/>
    <property type="molecule type" value="Genomic_DNA"/>
</dbReference>
<dbReference type="Gene3D" id="3.60.40.10">
    <property type="entry name" value="PPM-type phosphatase domain"/>
    <property type="match status" value="1"/>
</dbReference>
<dbReference type="GO" id="GO:0004722">
    <property type="term" value="F:protein serine/threonine phosphatase activity"/>
    <property type="evidence" value="ECO:0007669"/>
    <property type="project" value="InterPro"/>
</dbReference>
<dbReference type="InterPro" id="IPR001932">
    <property type="entry name" value="PPM-type_phosphatase-like_dom"/>
</dbReference>
<dbReference type="STRING" id="3914.A0A0L9U5F2"/>
<feature type="region of interest" description="Disordered" evidence="1">
    <location>
        <begin position="895"/>
        <end position="914"/>
    </location>
</feature>
<dbReference type="SMART" id="SM00332">
    <property type="entry name" value="PP2Cc"/>
    <property type="match status" value="1"/>
</dbReference>
<dbReference type="Pfam" id="PF00481">
    <property type="entry name" value="PP2C"/>
    <property type="match status" value="1"/>
</dbReference>
<dbReference type="InterPro" id="IPR036457">
    <property type="entry name" value="PPM-type-like_dom_sf"/>
</dbReference>
<dbReference type="PANTHER" id="PTHR13832:SF833">
    <property type="entry name" value="PROTEIN PHOSPHATASE 2C-LIKE PROTEIN"/>
    <property type="match status" value="1"/>
</dbReference>
<accession>A0A0L9U5F2</accession>
<feature type="domain" description="PPM-type phosphatase" evidence="2">
    <location>
        <begin position="218"/>
        <end position="588"/>
    </location>
</feature>
<sequence length="914" mass="102106">MGNLIGNLCLCSSGDRSGRFENRASFLSKQNQNSLGNSICYVRPDTCRFSSEAFSDDDDTLITFRSVSSATVSANTSATPSTSLDDSLQHSTVLDSSASFESSGSFTSTLVPFQHQHVHRGFSLGRCAERGLYWGPRDHVMNDEGSIEKDSSGVAMNKGKGSRRLWKKVLSKISIGGMSIFKKNDNTNARVSCSTSLSAETSLDGVEVDDNYLDSDVLMGCENLHWAQGRAGEDRLHIVICEDHGWVFVGIYDGFNGPDATDFLLNNLFYAVNDELKEMLYGPNKFELKDSDSLELREKVLFRGNGVVYGCCSSGDNRENYPIENGELNLECVSEGVEGMNEINSERVDLSHSDVLQALSESLRKTEDVFMRTAEEMIGQNPVLAMMGSCVLVMLMKGQDLYLMNVGDSRAVLATHSGESLQLTEEHSTHVKEEVYRIRREHPDDPLAVTRGRVKGRLSVTRAFGAGFLKQPKQNNAVLEVFRVSYIGESPYITCFPSLQHHKLNPNDKFLILSSDGLYQYFTNEEAAAKVESFITMFPDRDPAQLLIEEALGRAAKRAGLEFHELLDIPQGERRHYHDDISIVIISLEGKIWRSLVGQGYANDESSRFAFGSSILGSTKRSLDQVRDQADNNARSTALEITVFIKVDVVLDISASSEGQQDADAFSIVVDYEWASGEVGEYDNCFRIGNQLRWSTDRCHFVNLIPNANVHGGVYDPRHHSHPYCVPTLLSIHAVAKMGWVSLIYEQVKWLFTLYVASFKGFKNKFFKVGIKDVARANIFNEVGWHNFLLYYTKCSRKMTSWSTTRITSAEVKAMGKIDELPRRLPYLILINLIDSDNLCNEVFVVGNRQRNEWWRNQCPWTCDPTAGTIVTVSHVATVARPTFERVLLHPKVVPPTKSSQPNPITIVLPPTTD</sequence>
<gene>
    <name evidence="3" type="ORF">LR48_Vigan03g137700</name>
</gene>